<dbReference type="RefSeq" id="WP_345248604.1">
    <property type="nucleotide sequence ID" value="NZ_BAABHD010000082.1"/>
</dbReference>
<evidence type="ECO:0000256" key="2">
    <source>
        <dbReference type="ARBA" id="ARBA00023125"/>
    </source>
</evidence>
<name>A0ABP8NIS1_9BACT</name>
<keyword evidence="1" id="KW-0805">Transcription regulation</keyword>
<feature type="transmembrane region" description="Helical" evidence="4">
    <location>
        <begin position="209"/>
        <end position="226"/>
    </location>
</feature>
<dbReference type="InterPro" id="IPR009057">
    <property type="entry name" value="Homeodomain-like_sf"/>
</dbReference>
<evidence type="ECO:0000313" key="7">
    <source>
        <dbReference type="Proteomes" id="UP001501175"/>
    </source>
</evidence>
<dbReference type="Gene3D" id="1.10.10.60">
    <property type="entry name" value="Homeodomain-like"/>
    <property type="match status" value="1"/>
</dbReference>
<keyword evidence="4" id="KW-0472">Membrane</keyword>
<dbReference type="Pfam" id="PF12833">
    <property type="entry name" value="HTH_18"/>
    <property type="match status" value="1"/>
</dbReference>
<gene>
    <name evidence="6" type="ORF">GCM10023189_51930</name>
</gene>
<accession>A0ABP8NIS1</accession>
<dbReference type="SMART" id="SM00342">
    <property type="entry name" value="HTH_ARAC"/>
    <property type="match status" value="1"/>
</dbReference>
<keyword evidence="4" id="KW-0812">Transmembrane</keyword>
<keyword evidence="2" id="KW-0238">DNA-binding</keyword>
<feature type="transmembrane region" description="Helical" evidence="4">
    <location>
        <begin position="92"/>
        <end position="112"/>
    </location>
</feature>
<proteinExistence type="predicted"/>
<evidence type="ECO:0000256" key="4">
    <source>
        <dbReference type="SAM" id="Phobius"/>
    </source>
</evidence>
<protein>
    <recommendedName>
        <fullName evidence="5">HTH araC/xylS-type domain-containing protein</fullName>
    </recommendedName>
</protein>
<feature type="transmembrane region" description="Helical" evidence="4">
    <location>
        <begin position="6"/>
        <end position="23"/>
    </location>
</feature>
<feature type="transmembrane region" description="Helical" evidence="4">
    <location>
        <begin position="136"/>
        <end position="157"/>
    </location>
</feature>
<evidence type="ECO:0000313" key="6">
    <source>
        <dbReference type="EMBL" id="GAA4467737.1"/>
    </source>
</evidence>
<keyword evidence="3" id="KW-0804">Transcription</keyword>
<dbReference type="InterPro" id="IPR018062">
    <property type="entry name" value="HTH_AraC-typ_CS"/>
</dbReference>
<dbReference type="PANTHER" id="PTHR43280:SF29">
    <property type="entry name" value="ARAC-FAMILY TRANSCRIPTIONAL REGULATOR"/>
    <property type="match status" value="1"/>
</dbReference>
<reference evidence="7" key="1">
    <citation type="journal article" date="2019" name="Int. J. Syst. Evol. Microbiol.">
        <title>The Global Catalogue of Microorganisms (GCM) 10K type strain sequencing project: providing services to taxonomists for standard genome sequencing and annotation.</title>
        <authorList>
            <consortium name="The Broad Institute Genomics Platform"/>
            <consortium name="The Broad Institute Genome Sequencing Center for Infectious Disease"/>
            <person name="Wu L."/>
            <person name="Ma J."/>
        </authorList>
    </citation>
    <scope>NUCLEOTIDE SEQUENCE [LARGE SCALE GENOMIC DNA]</scope>
    <source>
        <strain evidence="7">JCM 17927</strain>
    </source>
</reference>
<evidence type="ECO:0000259" key="5">
    <source>
        <dbReference type="PROSITE" id="PS01124"/>
    </source>
</evidence>
<dbReference type="PRINTS" id="PR00032">
    <property type="entry name" value="HTHARAC"/>
</dbReference>
<keyword evidence="7" id="KW-1185">Reference proteome</keyword>
<dbReference type="InterPro" id="IPR020449">
    <property type="entry name" value="Tscrpt_reg_AraC-type_HTH"/>
</dbReference>
<dbReference type="Proteomes" id="UP001501175">
    <property type="component" value="Unassembled WGS sequence"/>
</dbReference>
<evidence type="ECO:0000256" key="3">
    <source>
        <dbReference type="ARBA" id="ARBA00023163"/>
    </source>
</evidence>
<dbReference type="PANTHER" id="PTHR43280">
    <property type="entry name" value="ARAC-FAMILY TRANSCRIPTIONAL REGULATOR"/>
    <property type="match status" value="1"/>
</dbReference>
<comment type="caution">
    <text evidence="6">The sequence shown here is derived from an EMBL/GenBank/DDBJ whole genome shotgun (WGS) entry which is preliminary data.</text>
</comment>
<sequence>MHFLAIINFTAAVQGLFLSYLLVKRTGTKEHRLLASLVAALSITILGAALGLSGYYRQFPHLIRVGDPIVLLVGPLLYGYTSLLTRNALPRLYGWHLVPFGLYVFFLIPFYVSSGSQKIAFVDRVFMHPQPNVEVVLIQTLRTVHVTAYVLISLNLIRRFQRLLKQNFSDIGKLNLSKTSFLLRLFVFISLIRIGVYVAGIYWPINFVLTNNIIGLAISIVIYSLAYSNWHYAALVVAEPNPKPVDEKFRSTYNLSNEQYTLLAQQLEHLLQGKQIYLENELSLAQLSQRLNIAPYQASEVIHRRYGEPFYDLINRHRIEEVKKRMLDPAFSHYSILGIAMDCGFTSKSSFNAAFKKFTELTPSQYRQQMVAA</sequence>
<dbReference type="EMBL" id="BAABHD010000082">
    <property type="protein sequence ID" value="GAA4467737.1"/>
    <property type="molecule type" value="Genomic_DNA"/>
</dbReference>
<evidence type="ECO:0000256" key="1">
    <source>
        <dbReference type="ARBA" id="ARBA00023015"/>
    </source>
</evidence>
<dbReference type="PROSITE" id="PS00041">
    <property type="entry name" value="HTH_ARAC_FAMILY_1"/>
    <property type="match status" value="1"/>
</dbReference>
<feature type="transmembrane region" description="Helical" evidence="4">
    <location>
        <begin position="35"/>
        <end position="56"/>
    </location>
</feature>
<feature type="transmembrane region" description="Helical" evidence="4">
    <location>
        <begin position="181"/>
        <end position="203"/>
    </location>
</feature>
<feature type="transmembrane region" description="Helical" evidence="4">
    <location>
        <begin position="62"/>
        <end position="80"/>
    </location>
</feature>
<feature type="domain" description="HTH araC/xylS-type" evidence="5">
    <location>
        <begin position="268"/>
        <end position="369"/>
    </location>
</feature>
<organism evidence="6 7">
    <name type="scientific">Nibrella saemangeumensis</name>
    <dbReference type="NCBI Taxonomy" id="1084526"/>
    <lineage>
        <taxon>Bacteria</taxon>
        <taxon>Pseudomonadati</taxon>
        <taxon>Bacteroidota</taxon>
        <taxon>Cytophagia</taxon>
        <taxon>Cytophagales</taxon>
        <taxon>Spirosomataceae</taxon>
        <taxon>Nibrella</taxon>
    </lineage>
</organism>
<dbReference type="PROSITE" id="PS01124">
    <property type="entry name" value="HTH_ARAC_FAMILY_2"/>
    <property type="match status" value="1"/>
</dbReference>
<keyword evidence="4" id="KW-1133">Transmembrane helix</keyword>
<dbReference type="SUPFAM" id="SSF46689">
    <property type="entry name" value="Homeodomain-like"/>
    <property type="match status" value="1"/>
</dbReference>
<dbReference type="InterPro" id="IPR018060">
    <property type="entry name" value="HTH_AraC"/>
</dbReference>